<gene>
    <name evidence="2" type="ORF">TRAPUB_6580</name>
</gene>
<dbReference type="AlphaFoldDB" id="A0A1M2V5K6"/>
<feature type="region of interest" description="Disordered" evidence="1">
    <location>
        <begin position="140"/>
        <end position="165"/>
    </location>
</feature>
<dbReference type="Proteomes" id="UP000184267">
    <property type="component" value="Unassembled WGS sequence"/>
</dbReference>
<evidence type="ECO:0000313" key="3">
    <source>
        <dbReference type="Proteomes" id="UP000184267"/>
    </source>
</evidence>
<accession>A0A1M2V5K6</accession>
<reference evidence="2 3" key="1">
    <citation type="submission" date="2016-10" db="EMBL/GenBank/DDBJ databases">
        <title>Genome sequence of the basidiomycete white-rot fungus Trametes pubescens.</title>
        <authorList>
            <person name="Makela M.R."/>
            <person name="Granchi Z."/>
            <person name="Peng M."/>
            <person name="De Vries R.P."/>
            <person name="Grigoriev I."/>
            <person name="Riley R."/>
            <person name="Hilden K."/>
        </authorList>
    </citation>
    <scope>NUCLEOTIDE SEQUENCE [LARGE SCALE GENOMIC DNA]</scope>
    <source>
        <strain evidence="2 3">FBCC735</strain>
    </source>
</reference>
<dbReference type="OrthoDB" id="2749557at2759"/>
<proteinExistence type="predicted"/>
<evidence type="ECO:0000256" key="1">
    <source>
        <dbReference type="SAM" id="MobiDB-lite"/>
    </source>
</evidence>
<organism evidence="2 3">
    <name type="scientific">Trametes pubescens</name>
    <name type="common">White-rot fungus</name>
    <dbReference type="NCBI Taxonomy" id="154538"/>
    <lineage>
        <taxon>Eukaryota</taxon>
        <taxon>Fungi</taxon>
        <taxon>Dikarya</taxon>
        <taxon>Basidiomycota</taxon>
        <taxon>Agaricomycotina</taxon>
        <taxon>Agaricomycetes</taxon>
        <taxon>Polyporales</taxon>
        <taxon>Polyporaceae</taxon>
        <taxon>Trametes</taxon>
    </lineage>
</organism>
<dbReference type="EMBL" id="MNAD01001644">
    <property type="protein sequence ID" value="OJT02910.1"/>
    <property type="molecule type" value="Genomic_DNA"/>
</dbReference>
<protein>
    <recommendedName>
        <fullName evidence="4">F-box domain-containing protein</fullName>
    </recommendedName>
</protein>
<sequence length="423" mass="47212">MSICSGHSVVAVFQKVKPGPPHVIQAQKGDCTEEDRLVLQHFNTPALPFEVLEMILVQAWLSLPTSEPETRWAFFREMSLVNHQWRDIVLQVTRRHVAICLTSEDDLSAYGAIGQQSLKLRFPERSVEAAVATKGTATDAHSCDASSASPLREADATTSSTTDSVTPSHLMASIFQHSNIYLYIPHGTLYTLRSELPQDPKTLKRYLRDREYLPRLRAAVPDCRRLSFSTCTEFDRTFEPRALLRFAGLLPSLTHLDFALPLPRSLDLLDPNDLPILPVFPNVRYLRFAQYPRCYCLKDMTMGIGHSPALAVRCPSARLTSSFPGVEHLHIDTPHILKHITPLPALHTLTLEVPWYRAGQQSSIMAYNLAAAVNRGLLGGPPRAAIRRTVVLHSPGAEPVGLAIARVACEQHDIVLVRRPFFE</sequence>
<keyword evidence="3" id="KW-1185">Reference proteome</keyword>
<name>A0A1M2V5K6_TRAPU</name>
<comment type="caution">
    <text evidence="2">The sequence shown here is derived from an EMBL/GenBank/DDBJ whole genome shotgun (WGS) entry which is preliminary data.</text>
</comment>
<evidence type="ECO:0000313" key="2">
    <source>
        <dbReference type="EMBL" id="OJT02910.1"/>
    </source>
</evidence>
<evidence type="ECO:0008006" key="4">
    <source>
        <dbReference type="Google" id="ProtNLM"/>
    </source>
</evidence>